<evidence type="ECO:0000256" key="10">
    <source>
        <dbReference type="ARBA" id="ARBA00023136"/>
    </source>
</evidence>
<protein>
    <recommendedName>
        <fullName evidence="11">Zinc metalloprotease</fullName>
        <ecNumber evidence="11">3.4.24.-</ecNumber>
    </recommendedName>
</protein>
<evidence type="ECO:0000256" key="1">
    <source>
        <dbReference type="ARBA" id="ARBA00001947"/>
    </source>
</evidence>
<keyword evidence="10 11" id="KW-0472">Membrane</keyword>
<keyword evidence="8 11" id="KW-1133">Transmembrane helix</keyword>
<evidence type="ECO:0000256" key="5">
    <source>
        <dbReference type="ARBA" id="ARBA00022692"/>
    </source>
</evidence>
<comment type="cofactor">
    <cofactor evidence="1 11">
        <name>Zn(2+)</name>
        <dbReference type="ChEBI" id="CHEBI:29105"/>
    </cofactor>
</comment>
<evidence type="ECO:0000256" key="3">
    <source>
        <dbReference type="ARBA" id="ARBA00007931"/>
    </source>
</evidence>
<dbReference type="Pfam" id="PF17820">
    <property type="entry name" value="PDZ_6"/>
    <property type="match status" value="2"/>
</dbReference>
<keyword evidence="11" id="KW-0479">Metal-binding</keyword>
<dbReference type="Pfam" id="PF02163">
    <property type="entry name" value="Peptidase_M50"/>
    <property type="match status" value="1"/>
</dbReference>
<feature type="transmembrane region" description="Helical" evidence="11">
    <location>
        <begin position="94"/>
        <end position="117"/>
    </location>
</feature>
<accession>A0ABQ3GXP8</accession>
<dbReference type="InterPro" id="IPR041489">
    <property type="entry name" value="PDZ_6"/>
</dbReference>
<keyword evidence="14" id="KW-1185">Reference proteome</keyword>
<dbReference type="Proteomes" id="UP000604737">
    <property type="component" value="Unassembled WGS sequence"/>
</dbReference>
<dbReference type="RefSeq" id="WP_189459347.1">
    <property type="nucleotide sequence ID" value="NZ_BMYO01000003.1"/>
</dbReference>
<gene>
    <name evidence="13" type="ORF">GCM10007350_12740</name>
</gene>
<evidence type="ECO:0000256" key="8">
    <source>
        <dbReference type="ARBA" id="ARBA00022989"/>
    </source>
</evidence>
<reference evidence="14" key="1">
    <citation type="journal article" date="2019" name="Int. J. Syst. Evol. Microbiol.">
        <title>The Global Catalogue of Microorganisms (GCM) 10K type strain sequencing project: providing services to taxonomists for standard genome sequencing and annotation.</title>
        <authorList>
            <consortium name="The Broad Institute Genomics Platform"/>
            <consortium name="The Broad Institute Genome Sequencing Center for Infectious Disease"/>
            <person name="Wu L."/>
            <person name="Ma J."/>
        </authorList>
    </citation>
    <scope>NUCLEOTIDE SEQUENCE [LARGE SCALE GENOMIC DNA]</scope>
    <source>
        <strain evidence="14">KCTC 23701</strain>
    </source>
</reference>
<name>A0ABQ3GXP8_9NEIS</name>
<dbReference type="InterPro" id="IPR001478">
    <property type="entry name" value="PDZ"/>
</dbReference>
<keyword evidence="6 11" id="KW-0378">Hydrolase</keyword>
<dbReference type="EMBL" id="BMYO01000003">
    <property type="protein sequence ID" value="GHD60181.1"/>
    <property type="molecule type" value="Genomic_DNA"/>
</dbReference>
<evidence type="ECO:0000313" key="13">
    <source>
        <dbReference type="EMBL" id="GHD60181.1"/>
    </source>
</evidence>
<dbReference type="PROSITE" id="PS50106">
    <property type="entry name" value="PDZ"/>
    <property type="match status" value="1"/>
</dbReference>
<evidence type="ECO:0000256" key="2">
    <source>
        <dbReference type="ARBA" id="ARBA00004141"/>
    </source>
</evidence>
<dbReference type="SMART" id="SM00228">
    <property type="entry name" value="PDZ"/>
    <property type="match status" value="2"/>
</dbReference>
<evidence type="ECO:0000313" key="14">
    <source>
        <dbReference type="Proteomes" id="UP000604737"/>
    </source>
</evidence>
<dbReference type="SUPFAM" id="SSF50156">
    <property type="entry name" value="PDZ domain-like"/>
    <property type="match status" value="2"/>
</dbReference>
<sequence>MLLTILAFVVTLGVLVTVHEWGHYWVARRCGVKVLTFSIGFGKPLLRWRRGDEQWQLAAIPLGGFVRMLDEREAPVSSGEMSQAFNRQHPLKKILIVVAGPLANLVLAMLLYAGLYVHGVDAIRPIAGQVTPASIADRAGFRPGDEIVSIADRPVASWDEAFVALLDVAGSAVPARVEVRDADARVVERLLPLAELGREVYEPRLLIRLGFTPYPLTTVIARVEPESAAAKAGLRAGDAIVSLDGQVLRQWSSLQAALQRGPIPLDLVVRRDGVERSIVVTPAAVDVQGHRIGRLGLEPTIDEQLWQKYQVRLQYPPVQALSAAVDKIVIQTRLTLAMFGRMIVGKASLDQVSGPLTIATYAGESARLGLGNFIEYLALISLSLAVLNLLPVPLLDGGHLLYHVVELLTGRPVSPQVEAIGQRIGLTLLLALMALALFNDIHRLFLG</sequence>
<keyword evidence="9 11" id="KW-0482">Metalloprotease</keyword>
<dbReference type="EC" id="3.4.24.-" evidence="11"/>
<feature type="domain" description="PDZ" evidence="12">
    <location>
        <begin position="193"/>
        <end position="256"/>
    </location>
</feature>
<evidence type="ECO:0000256" key="11">
    <source>
        <dbReference type="RuleBase" id="RU362031"/>
    </source>
</evidence>
<dbReference type="InterPro" id="IPR004387">
    <property type="entry name" value="Pept_M50_Zn"/>
</dbReference>
<organism evidence="13 14">
    <name type="scientific">Jeongeupia chitinilytica</name>
    <dbReference type="NCBI Taxonomy" id="1041641"/>
    <lineage>
        <taxon>Bacteria</taxon>
        <taxon>Pseudomonadati</taxon>
        <taxon>Pseudomonadota</taxon>
        <taxon>Betaproteobacteria</taxon>
        <taxon>Neisseriales</taxon>
        <taxon>Chitinibacteraceae</taxon>
        <taxon>Jeongeupia</taxon>
    </lineage>
</organism>
<dbReference type="InterPro" id="IPR036034">
    <property type="entry name" value="PDZ_sf"/>
</dbReference>
<evidence type="ECO:0000256" key="4">
    <source>
        <dbReference type="ARBA" id="ARBA00022670"/>
    </source>
</evidence>
<dbReference type="CDD" id="cd06163">
    <property type="entry name" value="S2P-M50_PDZ_RseP-like"/>
    <property type="match status" value="1"/>
</dbReference>
<keyword evidence="7 11" id="KW-0862">Zinc</keyword>
<dbReference type="InterPro" id="IPR008915">
    <property type="entry name" value="Peptidase_M50"/>
</dbReference>
<keyword evidence="4" id="KW-0645">Protease</keyword>
<dbReference type="Gene3D" id="2.30.42.10">
    <property type="match status" value="2"/>
</dbReference>
<proteinExistence type="inferred from homology"/>
<comment type="subcellular location">
    <subcellularLocation>
        <location evidence="2">Membrane</location>
        <topology evidence="2">Multi-pass membrane protein</topology>
    </subcellularLocation>
</comment>
<keyword evidence="5 11" id="KW-0812">Transmembrane</keyword>
<comment type="caution">
    <text evidence="11">Lacks conserved residue(s) required for the propagation of feature annotation.</text>
</comment>
<evidence type="ECO:0000256" key="6">
    <source>
        <dbReference type="ARBA" id="ARBA00022801"/>
    </source>
</evidence>
<comment type="caution">
    <text evidence="13">The sequence shown here is derived from an EMBL/GenBank/DDBJ whole genome shotgun (WGS) entry which is preliminary data.</text>
</comment>
<comment type="similarity">
    <text evidence="3 11">Belongs to the peptidase M50B family.</text>
</comment>
<evidence type="ECO:0000256" key="9">
    <source>
        <dbReference type="ARBA" id="ARBA00023049"/>
    </source>
</evidence>
<dbReference type="GO" id="GO:0008237">
    <property type="term" value="F:metallopeptidase activity"/>
    <property type="evidence" value="ECO:0007669"/>
    <property type="project" value="UniProtKB-KW"/>
</dbReference>
<dbReference type="NCBIfam" id="TIGR00054">
    <property type="entry name" value="RIP metalloprotease RseP"/>
    <property type="match status" value="1"/>
</dbReference>
<dbReference type="CDD" id="cd23081">
    <property type="entry name" value="cpPDZ_EcRseP-like"/>
    <property type="match status" value="1"/>
</dbReference>
<evidence type="ECO:0000256" key="7">
    <source>
        <dbReference type="ARBA" id="ARBA00022833"/>
    </source>
</evidence>
<dbReference type="PANTHER" id="PTHR42837:SF2">
    <property type="entry name" value="MEMBRANE METALLOPROTEASE ARASP2, CHLOROPLASTIC-RELATED"/>
    <property type="match status" value="1"/>
</dbReference>
<evidence type="ECO:0000259" key="12">
    <source>
        <dbReference type="PROSITE" id="PS50106"/>
    </source>
</evidence>
<dbReference type="PANTHER" id="PTHR42837">
    <property type="entry name" value="REGULATOR OF SIGMA-E PROTEASE RSEP"/>
    <property type="match status" value="1"/>
</dbReference>